<evidence type="ECO:0000256" key="2">
    <source>
        <dbReference type="ARBA" id="ARBA00022729"/>
    </source>
</evidence>
<dbReference type="AlphaFoldDB" id="A0A0L7LE58"/>
<dbReference type="PANTHER" id="PTHR10380">
    <property type="entry name" value="CUTICLE PROTEIN"/>
    <property type="match status" value="1"/>
</dbReference>
<dbReference type="InterPro" id="IPR031311">
    <property type="entry name" value="CHIT_BIND_RR_consensus"/>
</dbReference>
<dbReference type="Pfam" id="PF00379">
    <property type="entry name" value="Chitin_bind_4"/>
    <property type="match status" value="1"/>
</dbReference>
<evidence type="ECO:0000256" key="4">
    <source>
        <dbReference type="SAM" id="MobiDB-lite"/>
    </source>
</evidence>
<dbReference type="PROSITE" id="PS51155">
    <property type="entry name" value="CHIT_BIND_RR_2"/>
    <property type="match status" value="1"/>
</dbReference>
<dbReference type="Proteomes" id="UP000037510">
    <property type="component" value="Unassembled WGS sequence"/>
</dbReference>
<organism evidence="5 6">
    <name type="scientific">Operophtera brumata</name>
    <name type="common">Winter moth</name>
    <name type="synonym">Phalaena brumata</name>
    <dbReference type="NCBI Taxonomy" id="104452"/>
    <lineage>
        <taxon>Eukaryota</taxon>
        <taxon>Metazoa</taxon>
        <taxon>Ecdysozoa</taxon>
        <taxon>Arthropoda</taxon>
        <taxon>Hexapoda</taxon>
        <taxon>Insecta</taxon>
        <taxon>Pterygota</taxon>
        <taxon>Neoptera</taxon>
        <taxon>Endopterygota</taxon>
        <taxon>Lepidoptera</taxon>
        <taxon>Glossata</taxon>
        <taxon>Ditrysia</taxon>
        <taxon>Geometroidea</taxon>
        <taxon>Geometridae</taxon>
        <taxon>Larentiinae</taxon>
        <taxon>Operophtera</taxon>
    </lineage>
</organism>
<name>A0A0L7LE58_OPEBR</name>
<dbReference type="PROSITE" id="PS00233">
    <property type="entry name" value="CHIT_BIND_RR_1"/>
    <property type="match status" value="1"/>
</dbReference>
<protein>
    <submittedName>
        <fullName evidence="5">Putative cuticle protein</fullName>
    </submittedName>
</protein>
<evidence type="ECO:0000256" key="1">
    <source>
        <dbReference type="ARBA" id="ARBA00022460"/>
    </source>
</evidence>
<keyword evidence="6" id="KW-1185">Reference proteome</keyword>
<gene>
    <name evidence="5" type="ORF">OBRU01_10092</name>
</gene>
<evidence type="ECO:0000313" key="5">
    <source>
        <dbReference type="EMBL" id="KOB73823.1"/>
    </source>
</evidence>
<dbReference type="PRINTS" id="PR00947">
    <property type="entry name" value="CUTICLE"/>
</dbReference>
<reference evidence="5 6" key="1">
    <citation type="journal article" date="2015" name="Genome Biol. Evol.">
        <title>The genome of winter moth (Operophtera brumata) provides a genomic perspective on sexual dimorphism and phenology.</title>
        <authorList>
            <person name="Derks M.F."/>
            <person name="Smit S."/>
            <person name="Salis L."/>
            <person name="Schijlen E."/>
            <person name="Bossers A."/>
            <person name="Mateman C."/>
            <person name="Pijl A.S."/>
            <person name="de Ridder D."/>
            <person name="Groenen M.A."/>
            <person name="Visser M.E."/>
            <person name="Megens H.J."/>
        </authorList>
    </citation>
    <scope>NUCLEOTIDE SEQUENCE [LARGE SCALE GENOMIC DNA]</scope>
    <source>
        <strain evidence="5">WM2013NL</strain>
        <tissue evidence="5">Head and thorax</tissue>
    </source>
</reference>
<dbReference type="STRING" id="104452.A0A0L7LE58"/>
<dbReference type="InterPro" id="IPR000618">
    <property type="entry name" value="Insect_cuticle"/>
</dbReference>
<comment type="caution">
    <text evidence="5">The sequence shown here is derived from an EMBL/GenBank/DDBJ whole genome shotgun (WGS) entry which is preliminary data.</text>
</comment>
<evidence type="ECO:0000313" key="6">
    <source>
        <dbReference type="Proteomes" id="UP000037510"/>
    </source>
</evidence>
<feature type="non-terminal residue" evidence="5">
    <location>
        <position position="1"/>
    </location>
</feature>
<keyword evidence="2" id="KW-0732">Signal</keyword>
<proteinExistence type="predicted"/>
<dbReference type="InterPro" id="IPR050468">
    <property type="entry name" value="Cuticle_Struct_Prot"/>
</dbReference>
<accession>A0A0L7LE58</accession>
<dbReference type="GO" id="GO:0008010">
    <property type="term" value="F:structural constituent of chitin-based larval cuticle"/>
    <property type="evidence" value="ECO:0007669"/>
    <property type="project" value="TreeGrafter"/>
</dbReference>
<dbReference type="EMBL" id="JTDY01001457">
    <property type="protein sequence ID" value="KOB73823.1"/>
    <property type="molecule type" value="Genomic_DNA"/>
</dbReference>
<feature type="region of interest" description="Disordered" evidence="4">
    <location>
        <begin position="18"/>
        <end position="45"/>
    </location>
</feature>
<sequence length="220" mass="23858">IAVVLFAAITFSTAEDDGRYNPGVYGGDDGSYRPENQGSYQPTADGQYSLAQRNGKYGSIYSAYRPAAYHQALNTELLAPFVKYGDGVDNTPSASTPTPVTYRPPAIPVKTYRPVVYSTASPIIQPDNIRIQYNSDKAANIVRQDNDVDLNGYHYSYQTDNGLVAEESGAVEPSVNGGGTRVRGFYQYVGSDGLTYRVDYTADENGFRPVGTHLPVLGAK</sequence>
<feature type="compositionally biased region" description="Polar residues" evidence="4">
    <location>
        <begin position="34"/>
        <end position="45"/>
    </location>
</feature>
<dbReference type="PANTHER" id="PTHR10380:SF200">
    <property type="entry name" value="CUTICULAR PROTEIN 49AB-RELATED"/>
    <property type="match status" value="1"/>
</dbReference>
<dbReference type="GO" id="GO:0062129">
    <property type="term" value="C:chitin-based extracellular matrix"/>
    <property type="evidence" value="ECO:0007669"/>
    <property type="project" value="TreeGrafter"/>
</dbReference>
<evidence type="ECO:0000256" key="3">
    <source>
        <dbReference type="PROSITE-ProRule" id="PRU00497"/>
    </source>
</evidence>
<keyword evidence="1 3" id="KW-0193">Cuticle</keyword>